<dbReference type="Pfam" id="PF26002">
    <property type="entry name" value="Beta-barrel_AprE"/>
    <property type="match status" value="1"/>
</dbReference>
<protein>
    <submittedName>
        <fullName evidence="8">Secretion protein HlyD family protein</fullName>
    </submittedName>
</protein>
<comment type="similarity">
    <text evidence="2">Belongs to the membrane fusion protein (MFP) (TC 8.A.1) family.</text>
</comment>
<dbReference type="EMBL" id="CP001291">
    <property type="protein sequence ID" value="ACK71910.1"/>
    <property type="molecule type" value="Genomic_DNA"/>
</dbReference>
<evidence type="ECO:0000259" key="7">
    <source>
        <dbReference type="Pfam" id="PF26002"/>
    </source>
</evidence>
<reference evidence="9" key="1">
    <citation type="journal article" date="2011" name="MBio">
        <title>Novel metabolic attributes of the genus Cyanothece, comprising a group of unicellular nitrogen-fixing Cyanobacteria.</title>
        <authorList>
            <person name="Bandyopadhyay A."/>
            <person name="Elvitigala T."/>
            <person name="Welsh E."/>
            <person name="Stockel J."/>
            <person name="Liberton M."/>
            <person name="Min H."/>
            <person name="Sherman L.A."/>
            <person name="Pakrasi H.B."/>
        </authorList>
    </citation>
    <scope>NUCLEOTIDE SEQUENCE [LARGE SCALE GENOMIC DNA]</scope>
    <source>
        <strain evidence="9">PCC 7424</strain>
    </source>
</reference>
<dbReference type="Gene3D" id="2.40.30.170">
    <property type="match status" value="1"/>
</dbReference>
<evidence type="ECO:0000256" key="6">
    <source>
        <dbReference type="SAM" id="Coils"/>
    </source>
</evidence>
<dbReference type="PRINTS" id="PR01490">
    <property type="entry name" value="RTXTOXIND"/>
</dbReference>
<keyword evidence="4" id="KW-1133">Transmembrane helix</keyword>
<sequence>MTSSSFQKDGDNFPTARIENLQTLSSQKELKISSSESGFIKGGTAGSVALEHPTSFPKTKTNKVLTKPEKPISWSMPVQAMLDQPPATLPQRLIYGGIAFCLIFGTWAWFGTIEEVGHASGKLIPKGETYKIEPLDIGKVSRIAVKEGDTVTAGQVLVELDRQLEEKEIERLEQLLINYQMELAQKQNLLEKISLEAQTYQAISQAQENEQRAAIAQAKEKIKTTQEILLLQQRQYSAYQTRQDYLQPLSGTAQERLEELEKELLEHQKRIEKLQSLVEEGAVSQEYVFQAEQAMRATKQQILQSQLQEGNNVKEQLFQAQQSLRDLQTNITQKQGELNTAFKEAERLESELTSKQAQAQQTQLQYQQQKQKLALEITQIQGKITETQNLLVTAKTKLQYKYLKAPVDGVVLSLNIQNTGKVVETGNTIAEIAPEGVPLELSATLVNREAGFVQKGMPVQIKFDAYPYQDYGIISGKVSSISEDAKTDEDLGEVYQVKVELEQNYIQENQQPIQFKAGQTASADIIIRRRRIIDILLDPIKQLQKDGIKL</sequence>
<name>B7KGI3_GLOC7</name>
<feature type="coiled-coil region" evidence="6">
    <location>
        <begin position="324"/>
        <end position="372"/>
    </location>
</feature>
<keyword evidence="3" id="KW-0812">Transmembrane</keyword>
<dbReference type="eggNOG" id="COG0845">
    <property type="taxonomic scope" value="Bacteria"/>
</dbReference>
<dbReference type="RefSeq" id="WP_015955503.1">
    <property type="nucleotide sequence ID" value="NC_011729.1"/>
</dbReference>
<evidence type="ECO:0000256" key="3">
    <source>
        <dbReference type="ARBA" id="ARBA00022692"/>
    </source>
</evidence>
<evidence type="ECO:0000256" key="1">
    <source>
        <dbReference type="ARBA" id="ARBA00004167"/>
    </source>
</evidence>
<dbReference type="GO" id="GO:0016020">
    <property type="term" value="C:membrane"/>
    <property type="evidence" value="ECO:0007669"/>
    <property type="project" value="UniProtKB-SubCell"/>
</dbReference>
<evidence type="ECO:0000313" key="9">
    <source>
        <dbReference type="Proteomes" id="UP000002384"/>
    </source>
</evidence>
<proteinExistence type="inferred from homology"/>
<dbReference type="HOGENOM" id="CLU_023976_0_1_3"/>
<dbReference type="AlphaFoldDB" id="B7KGI3"/>
<dbReference type="Proteomes" id="UP000002384">
    <property type="component" value="Chromosome"/>
</dbReference>
<organism evidence="8 9">
    <name type="scientific">Gloeothece citriformis (strain PCC 7424)</name>
    <name type="common">Cyanothece sp. (strain PCC 7424)</name>
    <dbReference type="NCBI Taxonomy" id="65393"/>
    <lineage>
        <taxon>Bacteria</taxon>
        <taxon>Bacillati</taxon>
        <taxon>Cyanobacteriota</taxon>
        <taxon>Cyanophyceae</taxon>
        <taxon>Oscillatoriophycideae</taxon>
        <taxon>Chroococcales</taxon>
        <taxon>Aphanothecaceae</taxon>
        <taxon>Gloeothece</taxon>
        <taxon>Gloeothece citriformis</taxon>
    </lineage>
</organism>
<dbReference type="PANTHER" id="PTHR30386">
    <property type="entry name" value="MEMBRANE FUSION SUBUNIT OF EMRAB-TOLC MULTIDRUG EFFLUX PUMP"/>
    <property type="match status" value="1"/>
</dbReference>
<evidence type="ECO:0000313" key="8">
    <source>
        <dbReference type="EMBL" id="ACK71910.1"/>
    </source>
</evidence>
<keyword evidence="5" id="KW-0472">Membrane</keyword>
<dbReference type="InterPro" id="IPR050739">
    <property type="entry name" value="MFP"/>
</dbReference>
<keyword evidence="6" id="KW-0175">Coiled coil</keyword>
<dbReference type="PANTHER" id="PTHR30386:SF26">
    <property type="entry name" value="TRANSPORT PROTEIN COMB"/>
    <property type="match status" value="1"/>
</dbReference>
<dbReference type="OrthoDB" id="9775513at2"/>
<dbReference type="STRING" id="65393.PCC7424_3518"/>
<dbReference type="SUPFAM" id="SSF111369">
    <property type="entry name" value="HlyD-like secretion proteins"/>
    <property type="match status" value="2"/>
</dbReference>
<feature type="coiled-coil region" evidence="6">
    <location>
        <begin position="162"/>
        <end position="277"/>
    </location>
</feature>
<evidence type="ECO:0000256" key="2">
    <source>
        <dbReference type="ARBA" id="ARBA00009477"/>
    </source>
</evidence>
<gene>
    <name evidence="8" type="ordered locus">PCC7424_3518</name>
</gene>
<accession>B7KGI3</accession>
<keyword evidence="9" id="KW-1185">Reference proteome</keyword>
<feature type="domain" description="AprE-like beta-barrel" evidence="7">
    <location>
        <begin position="441"/>
        <end position="526"/>
    </location>
</feature>
<evidence type="ECO:0000256" key="5">
    <source>
        <dbReference type="ARBA" id="ARBA00023136"/>
    </source>
</evidence>
<evidence type="ECO:0000256" key="4">
    <source>
        <dbReference type="ARBA" id="ARBA00022989"/>
    </source>
</evidence>
<dbReference type="KEGG" id="cyc:PCC7424_3518"/>
<dbReference type="Gene3D" id="2.40.50.100">
    <property type="match status" value="2"/>
</dbReference>
<dbReference type="InterPro" id="IPR058982">
    <property type="entry name" value="Beta-barrel_AprE"/>
</dbReference>
<comment type="subcellular location">
    <subcellularLocation>
        <location evidence="1">Membrane</location>
        <topology evidence="1">Single-pass membrane protein</topology>
    </subcellularLocation>
</comment>